<name>A0A1Y2G854_9FUNG</name>
<reference evidence="1 2" key="1">
    <citation type="submission" date="2016-07" db="EMBL/GenBank/DDBJ databases">
        <title>Pervasive Adenine N6-methylation of Active Genes in Fungi.</title>
        <authorList>
            <consortium name="DOE Joint Genome Institute"/>
            <person name="Mondo S.J."/>
            <person name="Dannebaum R.O."/>
            <person name="Kuo R.C."/>
            <person name="Labutti K."/>
            <person name="Haridas S."/>
            <person name="Kuo A."/>
            <person name="Salamov A."/>
            <person name="Ahrendt S.R."/>
            <person name="Lipzen A."/>
            <person name="Sullivan W."/>
            <person name="Andreopoulos W.B."/>
            <person name="Clum A."/>
            <person name="Lindquist E."/>
            <person name="Daum C."/>
            <person name="Ramamoorthy G.K."/>
            <person name="Gryganskyi A."/>
            <person name="Culley D."/>
            <person name="Magnuson J.K."/>
            <person name="James T.Y."/>
            <person name="O'Malley M.A."/>
            <person name="Stajich J.E."/>
            <person name="Spatafora J.W."/>
            <person name="Visel A."/>
            <person name="Grigoriev I.V."/>
        </authorList>
    </citation>
    <scope>NUCLEOTIDE SEQUENCE [LARGE SCALE GENOMIC DNA]</scope>
    <source>
        <strain evidence="1 2">NRRL 3116</strain>
    </source>
</reference>
<organism evidence="1 2">
    <name type="scientific">Lobosporangium transversale</name>
    <dbReference type="NCBI Taxonomy" id="64571"/>
    <lineage>
        <taxon>Eukaryota</taxon>
        <taxon>Fungi</taxon>
        <taxon>Fungi incertae sedis</taxon>
        <taxon>Mucoromycota</taxon>
        <taxon>Mortierellomycotina</taxon>
        <taxon>Mortierellomycetes</taxon>
        <taxon>Mortierellales</taxon>
        <taxon>Mortierellaceae</taxon>
        <taxon>Lobosporangium</taxon>
    </lineage>
</organism>
<dbReference type="GeneID" id="33568765"/>
<dbReference type="InParanoid" id="A0A1Y2G854"/>
<comment type="caution">
    <text evidence="1">The sequence shown here is derived from an EMBL/GenBank/DDBJ whole genome shotgun (WGS) entry which is preliminary data.</text>
</comment>
<accession>A0A1Y2G854</accession>
<proteinExistence type="predicted"/>
<dbReference type="EMBL" id="MCFF01000061">
    <property type="protein sequence ID" value="ORZ02072.1"/>
    <property type="molecule type" value="Genomic_DNA"/>
</dbReference>
<dbReference type="RefSeq" id="XP_021876300.1">
    <property type="nucleotide sequence ID" value="XM_022026922.1"/>
</dbReference>
<dbReference type="AlphaFoldDB" id="A0A1Y2G854"/>
<protein>
    <submittedName>
        <fullName evidence="1">Uncharacterized protein</fullName>
    </submittedName>
</protein>
<evidence type="ECO:0000313" key="2">
    <source>
        <dbReference type="Proteomes" id="UP000193648"/>
    </source>
</evidence>
<keyword evidence="2" id="KW-1185">Reference proteome</keyword>
<evidence type="ECO:0000313" key="1">
    <source>
        <dbReference type="EMBL" id="ORZ02072.1"/>
    </source>
</evidence>
<gene>
    <name evidence="1" type="ORF">BCR41DRAFT_375157</name>
</gene>
<dbReference type="Proteomes" id="UP000193648">
    <property type="component" value="Unassembled WGS sequence"/>
</dbReference>
<sequence length="189" mass="21450">MSNVLIVFNKEKGARVWVYKCAKVVESDRANFVLMSVYLGSFYCMMITTHNSSIFNLDQSLVLQNNLNGTKNLFEGKEHKASLVPTFCLTTNSCPPVHVNNLKQCKAAQPLQHLRFLSLSSFGEQNELPVLNSLGCTAEQIERESCWLIVINIVDGSCFYVMFVHRISSIPPYIFESRYPLHQMLLLHG</sequence>